<gene>
    <name evidence="1" type="ORF">NCTC11923_00990</name>
</gene>
<dbReference type="RefSeq" id="WP_051281501.1">
    <property type="nucleotide sequence ID" value="NZ_CBCRWE010000042.1"/>
</dbReference>
<organism evidence="1 2">
    <name type="scientific">Actinomyces slackii</name>
    <dbReference type="NCBI Taxonomy" id="52774"/>
    <lineage>
        <taxon>Bacteria</taxon>
        <taxon>Bacillati</taxon>
        <taxon>Actinomycetota</taxon>
        <taxon>Actinomycetes</taxon>
        <taxon>Actinomycetales</taxon>
        <taxon>Actinomycetaceae</taxon>
        <taxon>Actinomyces</taxon>
    </lineage>
</organism>
<dbReference type="PANTHER" id="PTHR35579">
    <property type="entry name" value="CRISPR SYSTEM CMS ENDORIBONUCLEASE CSM3"/>
    <property type="match status" value="1"/>
</dbReference>
<evidence type="ECO:0000313" key="1">
    <source>
        <dbReference type="EMBL" id="VEG74356.1"/>
    </source>
</evidence>
<sequence>MNPAPLTLRLTLDSDWGAATGTGIAGGLDDVIEKEPGDSGLPLLRATILTGILREQAANAARALDGPDRHAWQSLAQTLFGTSEHPRLISLSDAPITVSTREGGDHRPTHTVIGVSIDEATGTAKEDFLRLVERAGKGSGEATITFLTEGLDRSPITWDSQQREDARLLLALAAQLITAVGSDRTSGDGACRALIVDDGTPLDRDWCASHVKRLLDDGVARDPQAPSPTRGQPVVLSAARQAGPSACETTATATLTIRLDTPLVSYEVPYSNEVRSLDFLRGTVLLPWVHSRLRHAFPSSDLVRDAVVTGMLRVSDATPVVGGVRGLPVPLVLSRDKRSGDSAAQLELWNRLHSQEPTGVHVPMRSGYIFDRIEGDAEVALGAPALVGRQSTAIQASTGAAATGQLFMVRALPAGVVLQAEVSLSAALHEIVDDQLSALLSRPARLGSRRLSGTYGTATCSLGPVLEATAPAPSGSAPEDFTIWCLSDVILRSPRLGTAGGVGPLLDALGGGLPLTLVPDPDAEGTDPRYAVGLRHRRVDGWSAASQQPRASRIAIQAGTTLRIAAQDAARNEELAQRLSRLQRQGIGHLREQGYGRIAVGHHLLADDGAGARIRARRLRQCDFTGEGSRS</sequence>
<dbReference type="KEGG" id="asla:NCTC11923_00990"/>
<dbReference type="InterPro" id="IPR052216">
    <property type="entry name" value="CRISPR_Csm3_endoribonuclease"/>
</dbReference>
<dbReference type="PANTHER" id="PTHR35579:SF3">
    <property type="entry name" value="CRISPR SYSTEM CMS ENDORIBONUCLEASE CSM3"/>
    <property type="match status" value="1"/>
</dbReference>
<accession>A0A448KBR5</accession>
<dbReference type="STRING" id="1278298.GCA_000428685_02376"/>
<dbReference type="EMBL" id="LR134363">
    <property type="protein sequence ID" value="VEG74356.1"/>
    <property type="molecule type" value="Genomic_DNA"/>
</dbReference>
<evidence type="ECO:0000313" key="2">
    <source>
        <dbReference type="Proteomes" id="UP000276899"/>
    </source>
</evidence>
<keyword evidence="2" id="KW-1185">Reference proteome</keyword>
<reference evidence="1 2" key="1">
    <citation type="submission" date="2018-12" db="EMBL/GenBank/DDBJ databases">
        <authorList>
            <consortium name="Pathogen Informatics"/>
        </authorList>
    </citation>
    <scope>NUCLEOTIDE SEQUENCE [LARGE SCALE GENOMIC DNA]</scope>
    <source>
        <strain evidence="1 2">NCTC11923</strain>
    </source>
</reference>
<dbReference type="AlphaFoldDB" id="A0A448KBR5"/>
<proteinExistence type="predicted"/>
<name>A0A448KBR5_9ACTO</name>
<dbReference type="Proteomes" id="UP000276899">
    <property type="component" value="Chromosome"/>
</dbReference>
<protein>
    <submittedName>
        <fullName evidence="1">Uncharacterized protein</fullName>
    </submittedName>
</protein>